<gene>
    <name evidence="3" type="ORF">ANN_06543</name>
</gene>
<keyword evidence="4" id="KW-1185">Reference proteome</keyword>
<name>A0ABQ8TDU9_PERAM</name>
<feature type="region of interest" description="Disordered" evidence="1">
    <location>
        <begin position="491"/>
        <end position="514"/>
    </location>
</feature>
<feature type="domain" description="DDE-1" evidence="2">
    <location>
        <begin position="256"/>
        <end position="438"/>
    </location>
</feature>
<reference evidence="3 4" key="1">
    <citation type="journal article" date="2022" name="Allergy">
        <title>Genome assembly and annotation of Periplaneta americana reveal a comprehensive cockroach allergen profile.</title>
        <authorList>
            <person name="Wang L."/>
            <person name="Xiong Q."/>
            <person name="Saelim N."/>
            <person name="Wang L."/>
            <person name="Nong W."/>
            <person name="Wan A.T."/>
            <person name="Shi M."/>
            <person name="Liu X."/>
            <person name="Cao Q."/>
            <person name="Hui J.H.L."/>
            <person name="Sookrung N."/>
            <person name="Leung T.F."/>
            <person name="Tungtrongchitr A."/>
            <person name="Tsui S.K.W."/>
        </authorList>
    </citation>
    <scope>NUCLEOTIDE SEQUENCE [LARGE SCALE GENOMIC DNA]</scope>
    <source>
        <strain evidence="3">PWHHKU_190912</strain>
    </source>
</reference>
<dbReference type="Proteomes" id="UP001148838">
    <property type="component" value="Unassembled WGS sequence"/>
</dbReference>
<dbReference type="EMBL" id="JAJSOF020000011">
    <property type="protein sequence ID" value="KAJ4444746.1"/>
    <property type="molecule type" value="Genomic_DNA"/>
</dbReference>
<organism evidence="3 4">
    <name type="scientific">Periplaneta americana</name>
    <name type="common">American cockroach</name>
    <name type="synonym">Blatta americana</name>
    <dbReference type="NCBI Taxonomy" id="6978"/>
    <lineage>
        <taxon>Eukaryota</taxon>
        <taxon>Metazoa</taxon>
        <taxon>Ecdysozoa</taxon>
        <taxon>Arthropoda</taxon>
        <taxon>Hexapoda</taxon>
        <taxon>Insecta</taxon>
        <taxon>Pterygota</taxon>
        <taxon>Neoptera</taxon>
        <taxon>Polyneoptera</taxon>
        <taxon>Dictyoptera</taxon>
        <taxon>Blattodea</taxon>
        <taxon>Blattoidea</taxon>
        <taxon>Blattidae</taxon>
        <taxon>Blattinae</taxon>
        <taxon>Periplaneta</taxon>
    </lineage>
</organism>
<evidence type="ECO:0000313" key="3">
    <source>
        <dbReference type="EMBL" id="KAJ4444746.1"/>
    </source>
</evidence>
<evidence type="ECO:0000259" key="2">
    <source>
        <dbReference type="Pfam" id="PF03184"/>
    </source>
</evidence>
<accession>A0ABQ8TDU9</accession>
<proteinExistence type="predicted"/>
<dbReference type="Pfam" id="PF03184">
    <property type="entry name" value="DDE_1"/>
    <property type="match status" value="1"/>
</dbReference>
<dbReference type="PANTHER" id="PTHR19303">
    <property type="entry name" value="TRANSPOSON"/>
    <property type="match status" value="1"/>
</dbReference>
<dbReference type="InterPro" id="IPR004875">
    <property type="entry name" value="DDE_SF_endonuclease_dom"/>
</dbReference>
<dbReference type="InterPro" id="IPR050863">
    <property type="entry name" value="CenT-Element_Derived"/>
</dbReference>
<dbReference type="PANTHER" id="PTHR19303:SF26">
    <property type="entry name" value="TIGGER TRANSPOSABLE ELEMENT-DERIVED PROTEIN 1"/>
    <property type="match status" value="1"/>
</dbReference>
<evidence type="ECO:0000313" key="4">
    <source>
        <dbReference type="Proteomes" id="UP001148838"/>
    </source>
</evidence>
<sequence>MISEKKGVNAPEIRSRWCRIYGNIISDSAVRDCCRKFKTGHEDVHNEGDQGRHSIVTDELVQQIEQTVCERHCFTISELSENFPQISRTSLYEIVTARKWYYVPVPTLCPEPTIMGIYTLADEIAQKVQEWQAYLKFIKEVNAKLLERNRQIMEDYRHTWEGEEEQEIYKLVDENGYNTSVSSSFHNIKVTGEAASYDSVAANDFVTKLQKIIEDGEYTSKQVFNVDETGLFWKRMPSRTYISQEEKTAPGFKVAKDRLTLLLSGNAYGDFKMKPLLISRAENPPAFKGYSKEHLPVIYKANKKAWITGHSFSQWVTNYAMPAWKEYCAKENVDFKILLRIDNAPSNPVNLDDLHENVKVVFLPPNTTALIQPMNQGVIVTFKAYYLCRTSDQLVKDTDSEDKPTIREYWRSYNILKGIENIAESWMEVSQKCMNGVWKKLWTQCATQFHVLDNLHVVNQETLNIARVAGFLELEPSDLEELLECHAEELSNEDLTELSQNPEENESNKKEEGELKRHLTLKGLAAAFQLIEEGLHMLGDEDSDHERFSKVQSNVI</sequence>
<comment type="caution">
    <text evidence="3">The sequence shown here is derived from an EMBL/GenBank/DDBJ whole genome shotgun (WGS) entry which is preliminary data.</text>
</comment>
<protein>
    <recommendedName>
        <fullName evidence="2">DDE-1 domain-containing protein</fullName>
    </recommendedName>
</protein>
<evidence type="ECO:0000256" key="1">
    <source>
        <dbReference type="SAM" id="MobiDB-lite"/>
    </source>
</evidence>